<keyword evidence="4" id="KW-1185">Reference proteome</keyword>
<name>A0A916QLG6_9GAMM</name>
<evidence type="ECO:0000256" key="1">
    <source>
        <dbReference type="SAM" id="MobiDB-lite"/>
    </source>
</evidence>
<keyword evidence="3" id="KW-0808">Transferase</keyword>
<dbReference type="GO" id="GO:0008757">
    <property type="term" value="F:S-adenosylmethionine-dependent methyltransferase activity"/>
    <property type="evidence" value="ECO:0007669"/>
    <property type="project" value="InterPro"/>
</dbReference>
<keyword evidence="3" id="KW-0489">Methyltransferase</keyword>
<evidence type="ECO:0000259" key="2">
    <source>
        <dbReference type="Pfam" id="PF08241"/>
    </source>
</evidence>
<dbReference type="InterPro" id="IPR013216">
    <property type="entry name" value="Methyltransf_11"/>
</dbReference>
<gene>
    <name evidence="3" type="ORF">GCM10011403_19280</name>
</gene>
<feature type="compositionally biased region" description="Basic and acidic residues" evidence="1">
    <location>
        <begin position="258"/>
        <end position="270"/>
    </location>
</feature>
<dbReference type="AlphaFoldDB" id="A0A916QLG6"/>
<feature type="region of interest" description="Disordered" evidence="1">
    <location>
        <begin position="256"/>
        <end position="279"/>
    </location>
</feature>
<dbReference type="SUPFAM" id="SSF53335">
    <property type="entry name" value="S-adenosyl-L-methionine-dependent methyltransferases"/>
    <property type="match status" value="1"/>
</dbReference>
<evidence type="ECO:0000313" key="3">
    <source>
        <dbReference type="EMBL" id="GFZ76481.1"/>
    </source>
</evidence>
<evidence type="ECO:0000313" key="4">
    <source>
        <dbReference type="Proteomes" id="UP000627715"/>
    </source>
</evidence>
<proteinExistence type="predicted"/>
<dbReference type="EMBL" id="BMIY01000008">
    <property type="protein sequence ID" value="GFZ76481.1"/>
    <property type="molecule type" value="Genomic_DNA"/>
</dbReference>
<dbReference type="Gene3D" id="3.40.50.150">
    <property type="entry name" value="Vaccinia Virus protein VP39"/>
    <property type="match status" value="1"/>
</dbReference>
<organism evidence="3 4">
    <name type="scientific">Pseudohongiella nitratireducens</name>
    <dbReference type="NCBI Taxonomy" id="1768907"/>
    <lineage>
        <taxon>Bacteria</taxon>
        <taxon>Pseudomonadati</taxon>
        <taxon>Pseudomonadota</taxon>
        <taxon>Gammaproteobacteria</taxon>
        <taxon>Pseudomonadales</taxon>
        <taxon>Pseudohongiellaceae</taxon>
        <taxon>Pseudohongiella</taxon>
    </lineage>
</organism>
<feature type="domain" description="Methyltransferase type 11" evidence="2">
    <location>
        <begin position="85"/>
        <end position="136"/>
    </location>
</feature>
<sequence length="279" mass="31337">MWNYSASTAVRSLDLNSLESQLTDWLNSPLGEAILDSQRRLLEPVLDSIFGYHVLQLSYSPGVNMLGDGVAGHCFTFAPAWRSDVKHTVADIESLPLASDSMDAVLLHHALDFTADSHRLVREASRVLRPGGRMIIMGFNPLSLWGLSKVLRLRRQPPWNARFIAKSRLDDWLSLLDFQVERLEHGGYLPPFKHTGLLAYAPDIERWLGRWGNPTGGFYMMTAIKQRVPLIPAKPHWSKPLTAGVMGRPLADTGRVASRVEEPGRRHSADVIELPPRRH</sequence>
<dbReference type="OrthoDB" id="6191410at2"/>
<accession>A0A916QLG6</accession>
<dbReference type="Pfam" id="PF08241">
    <property type="entry name" value="Methyltransf_11"/>
    <property type="match status" value="1"/>
</dbReference>
<dbReference type="Proteomes" id="UP000627715">
    <property type="component" value="Unassembled WGS sequence"/>
</dbReference>
<dbReference type="InterPro" id="IPR029063">
    <property type="entry name" value="SAM-dependent_MTases_sf"/>
</dbReference>
<dbReference type="RefSeq" id="WP_068811861.1">
    <property type="nucleotide sequence ID" value="NZ_BMIY01000008.1"/>
</dbReference>
<dbReference type="CDD" id="cd02440">
    <property type="entry name" value="AdoMet_MTases"/>
    <property type="match status" value="1"/>
</dbReference>
<reference evidence="3" key="2">
    <citation type="submission" date="2020-09" db="EMBL/GenBank/DDBJ databases">
        <authorList>
            <person name="Sun Q."/>
            <person name="Zhou Y."/>
        </authorList>
    </citation>
    <scope>NUCLEOTIDE SEQUENCE</scope>
    <source>
        <strain evidence="3">CGMCC 1.15425</strain>
    </source>
</reference>
<protein>
    <submittedName>
        <fullName evidence="3">SAM-dependent methyltransferase</fullName>
    </submittedName>
</protein>
<dbReference type="GO" id="GO:0032259">
    <property type="term" value="P:methylation"/>
    <property type="evidence" value="ECO:0007669"/>
    <property type="project" value="UniProtKB-KW"/>
</dbReference>
<reference evidence="3" key="1">
    <citation type="journal article" date="2014" name="Int. J. Syst. Evol. Microbiol.">
        <title>Complete genome sequence of Corynebacterium casei LMG S-19264T (=DSM 44701T), isolated from a smear-ripened cheese.</title>
        <authorList>
            <consortium name="US DOE Joint Genome Institute (JGI-PGF)"/>
            <person name="Walter F."/>
            <person name="Albersmeier A."/>
            <person name="Kalinowski J."/>
            <person name="Ruckert C."/>
        </authorList>
    </citation>
    <scope>NUCLEOTIDE SEQUENCE</scope>
    <source>
        <strain evidence="3">CGMCC 1.15425</strain>
    </source>
</reference>
<comment type="caution">
    <text evidence="3">The sequence shown here is derived from an EMBL/GenBank/DDBJ whole genome shotgun (WGS) entry which is preliminary data.</text>
</comment>